<dbReference type="EMBL" id="CAID01000007">
    <property type="protein sequence ID" value="CAL54664.1"/>
    <property type="molecule type" value="Genomic_DNA"/>
</dbReference>
<keyword evidence="2 6" id="KW-0863">Zinc-finger</keyword>
<feature type="region of interest" description="Disordered" evidence="7">
    <location>
        <begin position="154"/>
        <end position="193"/>
    </location>
</feature>
<dbReference type="PANTHER" id="PTHR45880:SF1">
    <property type="entry name" value="RNA-BINDING MOTIF PROTEIN, X-LINKED 2"/>
    <property type="match status" value="1"/>
</dbReference>
<dbReference type="EMBL" id="KZ155778">
    <property type="protein sequence ID" value="OUS47244.1"/>
    <property type="molecule type" value="Genomic_DNA"/>
</dbReference>
<evidence type="ECO:0000313" key="12">
    <source>
        <dbReference type="Proteomes" id="UP000009170"/>
    </source>
</evidence>
<keyword evidence="12" id="KW-1185">Reference proteome</keyword>
<dbReference type="KEGG" id="ota:OT_ostta07g04050"/>
<dbReference type="GeneID" id="9836706"/>
<dbReference type="SMART" id="SM00360">
    <property type="entry name" value="RRM"/>
    <property type="match status" value="1"/>
</dbReference>
<dbReference type="SUPFAM" id="SSF90209">
    <property type="entry name" value="Ran binding protein zinc finger-like"/>
    <property type="match status" value="1"/>
</dbReference>
<dbReference type="Pfam" id="PF00076">
    <property type="entry name" value="RRM_1"/>
    <property type="match status" value="1"/>
</dbReference>
<dbReference type="InterPro" id="IPR001876">
    <property type="entry name" value="Znf_RanBP2"/>
</dbReference>
<feature type="domain" description="RRM" evidence="8">
    <location>
        <begin position="36"/>
        <end position="114"/>
    </location>
</feature>
<keyword evidence="3" id="KW-0862">Zinc</keyword>
<feature type="compositionally biased region" description="Basic residues" evidence="7">
    <location>
        <begin position="232"/>
        <end position="252"/>
    </location>
</feature>
<evidence type="ECO:0000256" key="3">
    <source>
        <dbReference type="ARBA" id="ARBA00022833"/>
    </source>
</evidence>
<dbReference type="PANTHER" id="PTHR45880">
    <property type="entry name" value="RNA-BINDING MOTIF PROTEIN, X-LINKED 2"/>
    <property type="match status" value="1"/>
</dbReference>
<dbReference type="CDD" id="cd12411">
    <property type="entry name" value="RRM_ist3_like"/>
    <property type="match status" value="1"/>
</dbReference>
<dbReference type="STRING" id="70448.Q014L5"/>
<accession>A0A454Y236</accession>
<dbReference type="SUPFAM" id="SSF54928">
    <property type="entry name" value="RNA-binding domain, RBD"/>
    <property type="match status" value="1"/>
</dbReference>
<dbReference type="InterPro" id="IPR051847">
    <property type="entry name" value="RNA_proc/Spliceosome_comp"/>
</dbReference>
<keyword evidence="4 5" id="KW-0694">RNA-binding</keyword>
<evidence type="ECO:0000259" key="8">
    <source>
        <dbReference type="PROSITE" id="PS50102"/>
    </source>
</evidence>
<dbReference type="InterPro" id="IPR036443">
    <property type="entry name" value="Znf_RanBP2_sf"/>
</dbReference>
<reference evidence="11" key="3">
    <citation type="submission" date="2017-04" db="EMBL/GenBank/DDBJ databases">
        <title>Population genomics of picophytoplankton unveils novel chromosome hypervariability.</title>
        <authorList>
            <consortium name="DOE Joint Genome Institute"/>
            <person name="Blanc-Mathieu R."/>
            <person name="Krasovec M."/>
            <person name="Hebrard M."/>
            <person name="Yau S."/>
            <person name="Desgranges E."/>
            <person name="Martin J."/>
            <person name="Schackwitz W."/>
            <person name="Kuo A."/>
            <person name="Salin G."/>
            <person name="Donnadieu C."/>
            <person name="Desdevises Y."/>
            <person name="Sanchez-Ferandin S."/>
            <person name="Moreau H."/>
            <person name="Rivals E."/>
            <person name="Grigoriev I.V."/>
            <person name="Grimsley N."/>
            <person name="Eyre-Walker A."/>
            <person name="Piganeau G."/>
        </authorList>
    </citation>
    <scope>NUCLEOTIDE SEQUENCE [LARGE SCALE GENOMIC DNA]</scope>
    <source>
        <strain evidence="11">RCC 1115</strain>
    </source>
</reference>
<sequence length="252" mass="28320">MNALTQIQRTQKINVEEVASGRDVSASWHDQFRHSAYVYAGGLPFALTEGDVLCVFSQFGEIVDVNVVREEETGKSRGFAFVCYADQRSTVLAVDNLNGSTVGGRIIRVEHVDDYRAKNPEEKEGREVEREWKCACGSDNFKWRDACFKCGTPRPVTKREHEAEPEPGSDRARSVEDSRDVVDAIGPRSTIAEDDDARVVRELMARKAAAIARAEAAVKGLPIPAEDDGRDAKRHKKEKKEKKEKREKRRDD</sequence>
<evidence type="ECO:0000313" key="11">
    <source>
        <dbReference type="EMBL" id="OUS47244.1"/>
    </source>
</evidence>
<dbReference type="InterPro" id="IPR000504">
    <property type="entry name" value="RRM_dom"/>
</dbReference>
<dbReference type="FunCoup" id="Q014L5">
    <property type="interactions" value="4"/>
</dbReference>
<dbReference type="GO" id="GO:0008270">
    <property type="term" value="F:zinc ion binding"/>
    <property type="evidence" value="ECO:0007669"/>
    <property type="project" value="UniProtKB-KW"/>
</dbReference>
<dbReference type="GO" id="GO:0003723">
    <property type="term" value="F:RNA binding"/>
    <property type="evidence" value="ECO:0007669"/>
    <property type="project" value="UniProtKB-UniRule"/>
</dbReference>
<dbReference type="GO" id="GO:0005686">
    <property type="term" value="C:U2 snRNP"/>
    <property type="evidence" value="ECO:0007669"/>
    <property type="project" value="TreeGrafter"/>
</dbReference>
<feature type="compositionally biased region" description="Basic and acidic residues" evidence="7">
    <location>
        <begin position="157"/>
        <end position="182"/>
    </location>
</feature>
<evidence type="ECO:0000313" key="10">
    <source>
        <dbReference type="EMBL" id="CAL54664.1"/>
    </source>
</evidence>
<dbReference type="Proteomes" id="UP000195557">
    <property type="component" value="Unassembled WGS sequence"/>
</dbReference>
<evidence type="ECO:0000256" key="7">
    <source>
        <dbReference type="SAM" id="MobiDB-lite"/>
    </source>
</evidence>
<name>Q014L5_OSTTA</name>
<reference evidence="10" key="2">
    <citation type="journal article" date="2014" name="BMC Genomics">
        <title>An improved genome of the model marine alga Ostreococcus tauri unfolds by assessing Illumina de novo assemblies.</title>
        <authorList>
            <person name="Blanc-Mathieu R."/>
            <person name="Verhelst B."/>
            <person name="Derelle E."/>
            <person name="Rombauts S."/>
            <person name="Bouget F.Y."/>
            <person name="Carre I."/>
            <person name="Chateau A."/>
            <person name="Eyre-Walker A."/>
            <person name="Grimsley N."/>
            <person name="Moreau H."/>
            <person name="Piegu B."/>
            <person name="Rivals E."/>
            <person name="Schackwitz W."/>
            <person name="Van de Peer Y."/>
            <person name="Piganeau G."/>
        </authorList>
    </citation>
    <scope>NUCLEOTIDE SEQUENCE</scope>
    <source>
        <strain evidence="10">RCC4221</strain>
    </source>
</reference>
<feature type="domain" description="RanBP2-type" evidence="9">
    <location>
        <begin position="123"/>
        <end position="156"/>
    </location>
</feature>
<accession>A0A1Y5IGC5</accession>
<dbReference type="RefSeq" id="XP_003080497.1">
    <property type="nucleotide sequence ID" value="XM_003080449.1"/>
</dbReference>
<dbReference type="Gene3D" id="4.10.1060.10">
    <property type="entry name" value="Zinc finger, RanBP2-type"/>
    <property type="match status" value="1"/>
</dbReference>
<gene>
    <name evidence="11" type="ORF">BE221DRAFT_71317</name>
    <name evidence="10" type="ORF">OT_ostta07g04050</name>
</gene>
<dbReference type="OrthoDB" id="2573941at2759"/>
<dbReference type="AlphaFoldDB" id="Q014L5"/>
<evidence type="ECO:0000256" key="1">
    <source>
        <dbReference type="ARBA" id="ARBA00022723"/>
    </source>
</evidence>
<dbReference type="GO" id="GO:0071013">
    <property type="term" value="C:catalytic step 2 spliceosome"/>
    <property type="evidence" value="ECO:0007669"/>
    <property type="project" value="TreeGrafter"/>
</dbReference>
<evidence type="ECO:0000256" key="5">
    <source>
        <dbReference type="PROSITE-ProRule" id="PRU00176"/>
    </source>
</evidence>
<evidence type="ECO:0000256" key="2">
    <source>
        <dbReference type="ARBA" id="ARBA00022771"/>
    </source>
</evidence>
<dbReference type="InParanoid" id="Q014L5"/>
<evidence type="ECO:0000256" key="6">
    <source>
        <dbReference type="PROSITE-ProRule" id="PRU00322"/>
    </source>
</evidence>
<dbReference type="Proteomes" id="UP000009170">
    <property type="component" value="Unassembled WGS sequence"/>
</dbReference>
<evidence type="ECO:0000259" key="9">
    <source>
        <dbReference type="PROSITE" id="PS50199"/>
    </source>
</evidence>
<protein>
    <submittedName>
        <fullName evidence="11">Cyclophilin-type peptidyl-prolyl cis-trans isomerase</fullName>
    </submittedName>
    <submittedName>
        <fullName evidence="10">Zinc finger, RanBP2-type</fullName>
    </submittedName>
</protein>
<keyword evidence="11" id="KW-0413">Isomerase</keyword>
<dbReference type="Gene3D" id="3.30.70.330">
    <property type="match status" value="1"/>
</dbReference>
<organism evidence="10 12">
    <name type="scientific">Ostreococcus tauri</name>
    <name type="common">Marine green alga</name>
    <dbReference type="NCBI Taxonomy" id="70448"/>
    <lineage>
        <taxon>Eukaryota</taxon>
        <taxon>Viridiplantae</taxon>
        <taxon>Chlorophyta</taxon>
        <taxon>Mamiellophyceae</taxon>
        <taxon>Mamiellales</taxon>
        <taxon>Bathycoccaceae</taxon>
        <taxon>Ostreococcus</taxon>
    </lineage>
</organism>
<keyword evidence="1" id="KW-0479">Metal-binding</keyword>
<dbReference type="InterPro" id="IPR045844">
    <property type="entry name" value="RRM_Ist3-like"/>
</dbReference>
<dbReference type="InterPro" id="IPR035979">
    <property type="entry name" value="RBD_domain_sf"/>
</dbReference>
<proteinExistence type="predicted"/>
<dbReference type="InterPro" id="IPR012677">
    <property type="entry name" value="Nucleotide-bd_a/b_plait_sf"/>
</dbReference>
<reference evidence="10 12" key="1">
    <citation type="journal article" date="2006" name="Proc. Natl. Acad. Sci. U.S.A.">
        <title>Genome analysis of the smallest free-living eukaryote Ostreococcus tauri unveils many unique features.</title>
        <authorList>
            <person name="Derelle E."/>
            <person name="Ferraz C."/>
            <person name="Rombauts S."/>
            <person name="Rouze P."/>
            <person name="Worden A.Z."/>
            <person name="Robbens S."/>
            <person name="Partensky F."/>
            <person name="Degroeve S."/>
            <person name="Echeynie S."/>
            <person name="Cooke R."/>
            <person name="Saeys Y."/>
            <person name="Wuyts J."/>
            <person name="Jabbari K."/>
            <person name="Bowler C."/>
            <person name="Panaud O."/>
            <person name="Piegu B."/>
            <person name="Ball S.G."/>
            <person name="Ral J.-P."/>
            <person name="Bouget F.-Y."/>
            <person name="Piganeau G."/>
            <person name="De Baets B."/>
            <person name="Picard A."/>
            <person name="Delseny M."/>
            <person name="Demaille J."/>
            <person name="Van de Peer Y."/>
            <person name="Moreau H."/>
        </authorList>
    </citation>
    <scope>NUCLEOTIDE SEQUENCE [LARGE SCALE GENOMIC DNA]</scope>
    <source>
        <strain evidence="10 12">OTTH0595</strain>
    </source>
</reference>
<dbReference type="PROSITE" id="PS50102">
    <property type="entry name" value="RRM"/>
    <property type="match status" value="1"/>
</dbReference>
<accession>Q014L5</accession>
<dbReference type="GO" id="GO:0016853">
    <property type="term" value="F:isomerase activity"/>
    <property type="evidence" value="ECO:0007669"/>
    <property type="project" value="UniProtKB-KW"/>
</dbReference>
<evidence type="ECO:0000256" key="4">
    <source>
        <dbReference type="ARBA" id="ARBA00022884"/>
    </source>
</evidence>
<dbReference type="PROSITE" id="PS50199">
    <property type="entry name" value="ZF_RANBP2_2"/>
    <property type="match status" value="1"/>
</dbReference>
<feature type="region of interest" description="Disordered" evidence="7">
    <location>
        <begin position="214"/>
        <end position="252"/>
    </location>
</feature>
<dbReference type="GO" id="GO:0071011">
    <property type="term" value="C:precatalytic spliceosome"/>
    <property type="evidence" value="ECO:0007669"/>
    <property type="project" value="TreeGrafter"/>
</dbReference>
<dbReference type="GO" id="GO:0000398">
    <property type="term" value="P:mRNA splicing, via spliceosome"/>
    <property type="evidence" value="ECO:0007669"/>
    <property type="project" value="InterPro"/>
</dbReference>